<proteinExistence type="predicted"/>
<organism evidence="3 4">
    <name type="scientific">Duganella violaceipulchra</name>
    <dbReference type="NCBI Taxonomy" id="2849652"/>
    <lineage>
        <taxon>Bacteria</taxon>
        <taxon>Pseudomonadati</taxon>
        <taxon>Pseudomonadota</taxon>
        <taxon>Betaproteobacteria</taxon>
        <taxon>Burkholderiales</taxon>
        <taxon>Oxalobacteraceae</taxon>
        <taxon>Telluria group</taxon>
        <taxon>Duganella</taxon>
    </lineage>
</organism>
<dbReference type="Proteomes" id="UP001155901">
    <property type="component" value="Unassembled WGS sequence"/>
</dbReference>
<evidence type="ECO:0000259" key="2">
    <source>
        <dbReference type="Pfam" id="PF05598"/>
    </source>
</evidence>
<feature type="region of interest" description="Disordered" evidence="1">
    <location>
        <begin position="136"/>
        <end position="240"/>
    </location>
</feature>
<comment type="caution">
    <text evidence="3">The sequence shown here is derived from an EMBL/GenBank/DDBJ whole genome shotgun (WGS) entry which is preliminary data.</text>
</comment>
<dbReference type="EMBL" id="JAHTGR010000028">
    <property type="protein sequence ID" value="MBV6325242.1"/>
    <property type="molecule type" value="Genomic_DNA"/>
</dbReference>
<evidence type="ECO:0000313" key="4">
    <source>
        <dbReference type="Proteomes" id="UP001155901"/>
    </source>
</evidence>
<protein>
    <submittedName>
        <fullName evidence="3">Transposase</fullName>
    </submittedName>
</protein>
<dbReference type="PANTHER" id="PTHR35604">
    <property type="entry name" value="TRANSPOSASE INSH FOR INSERTION SEQUENCE ELEMENT IS5A-RELATED"/>
    <property type="match status" value="1"/>
</dbReference>
<reference evidence="3" key="1">
    <citation type="submission" date="2021-07" db="EMBL/GenBank/DDBJ databases">
        <title>Characterization of violacein-producing bacteria and related species.</title>
        <authorList>
            <person name="Wilson H.S."/>
            <person name="De Leon M.E."/>
        </authorList>
    </citation>
    <scope>NUCLEOTIDE SEQUENCE</scope>
    <source>
        <strain evidence="3">HSC-15S17</strain>
    </source>
</reference>
<dbReference type="PANTHER" id="PTHR35604:SF2">
    <property type="entry name" value="TRANSPOSASE INSH FOR INSERTION SEQUENCE ELEMENT IS5A-RELATED"/>
    <property type="match status" value="1"/>
</dbReference>
<accession>A0AA41L8C4</accession>
<name>A0AA41L8C4_9BURK</name>
<feature type="compositionally biased region" description="Basic residues" evidence="1">
    <location>
        <begin position="143"/>
        <end position="178"/>
    </location>
</feature>
<dbReference type="AlphaFoldDB" id="A0AA41L8C4"/>
<dbReference type="InterPro" id="IPR008490">
    <property type="entry name" value="Transposase_InsH_N"/>
</dbReference>
<sequence length="252" mass="28259">MSCDSWETSLFADQEREAKLNKLGDALRVMEQHVDFAALAAAVDRAAPRPSRERGGRPPFPTELMVRVLLIQQLFNLSDEQMECQLLDRLSFQRFVGLRSSSQIPDRTTIRTFKERLIQAGASASIFDALNRQLSTPASCRRPNSRSTKKRKPSWPRTRCRPIGRRPSGARKISRRAGPRSTASPTSATSSRPTPTSATRSFARSRSAPELESRRIQSAAPLLPEGGQDRGVLTPEVRPDCRKRRIRITKLP</sequence>
<dbReference type="Pfam" id="PF05598">
    <property type="entry name" value="DUF772"/>
    <property type="match status" value="1"/>
</dbReference>
<evidence type="ECO:0000256" key="1">
    <source>
        <dbReference type="SAM" id="MobiDB-lite"/>
    </source>
</evidence>
<evidence type="ECO:0000313" key="3">
    <source>
        <dbReference type="EMBL" id="MBV6325242.1"/>
    </source>
</evidence>
<feature type="compositionally biased region" description="Low complexity" evidence="1">
    <location>
        <begin position="179"/>
        <end position="206"/>
    </location>
</feature>
<gene>
    <name evidence="3" type="ORF">KVP70_30430</name>
</gene>
<feature type="domain" description="Transposase InsH N-terminal" evidence="2">
    <location>
        <begin position="17"/>
        <end position="116"/>
    </location>
</feature>